<accession>A0A6B9XXB7</accession>
<organism evidence="2 3">
    <name type="scientific">Enterobacter phage vB_EclM_CIP9</name>
    <dbReference type="NCBI Taxonomy" id="2696340"/>
    <lineage>
        <taxon>Viruses</taxon>
        <taxon>Duplodnaviria</taxon>
        <taxon>Heunggongvirae</taxon>
        <taxon>Uroviricota</taxon>
        <taxon>Caudoviricetes</taxon>
        <taxon>Pantevenvirales</taxon>
        <taxon>Straboviridae</taxon>
        <taxon>Tevenvirinae</taxon>
        <taxon>Kanagawavirus</taxon>
        <taxon>Kanagawavirus cipnine</taxon>
    </lineage>
</organism>
<evidence type="ECO:0000313" key="3">
    <source>
        <dbReference type="Proteomes" id="UP000465071"/>
    </source>
</evidence>
<dbReference type="InterPro" id="IPR055671">
    <property type="entry name" value="DUF7247"/>
</dbReference>
<sequence>MSKISVTGYPRVKVRCQFDTIPGVSYIHLEFDPHSRGNQVSGKVETAYGDFPLNDQVINNCIGNKTASGPLFILKKSVFEEVAGAVEQGFKVLRDMVKASGYKSCGF</sequence>
<reference evidence="3" key="1">
    <citation type="submission" date="2019-12" db="EMBL/GenBank/DDBJ databases">
        <authorList>
            <person name="Wang K."/>
            <person name="Tamayo M.G."/>
            <person name="Penner T.V."/>
            <person name="Cook B.W.M."/>
            <person name="Court D.A."/>
            <person name="Theriault S.S."/>
        </authorList>
    </citation>
    <scope>NUCLEOTIDE SEQUENCE [LARGE SCALE GENOMIC DNA]</scope>
</reference>
<evidence type="ECO:0000259" key="1">
    <source>
        <dbReference type="Pfam" id="PF23905"/>
    </source>
</evidence>
<dbReference type="Pfam" id="PF23905">
    <property type="entry name" value="DUF7247"/>
    <property type="match status" value="1"/>
</dbReference>
<feature type="domain" description="DUF7247" evidence="1">
    <location>
        <begin position="1"/>
        <end position="107"/>
    </location>
</feature>
<dbReference type="Proteomes" id="UP000465071">
    <property type="component" value="Segment"/>
</dbReference>
<name>A0A6B9XXB7_9CAUD</name>
<keyword evidence="3" id="KW-1185">Reference proteome</keyword>
<gene>
    <name evidence="2" type="ORF">CPT_CIP9_065</name>
</gene>
<protein>
    <recommendedName>
        <fullName evidence="1">DUF7247 domain-containing protein</fullName>
    </recommendedName>
</protein>
<dbReference type="EMBL" id="MN882610">
    <property type="protein sequence ID" value="QHS01601.1"/>
    <property type="molecule type" value="Genomic_DNA"/>
</dbReference>
<proteinExistence type="predicted"/>
<evidence type="ECO:0000313" key="2">
    <source>
        <dbReference type="EMBL" id="QHS01601.1"/>
    </source>
</evidence>